<reference evidence="2" key="1">
    <citation type="journal article" date="2018" name="PLoS Negl. Trop. Dis.">
        <title>Sialome diversity of ticks revealed by RNAseq of single tick salivary glands.</title>
        <authorList>
            <person name="Perner J."/>
            <person name="Kropackova S."/>
            <person name="Kopacek P."/>
            <person name="Ribeiro J.M."/>
        </authorList>
    </citation>
    <scope>NUCLEOTIDE SEQUENCE</scope>
    <source>
        <strain evidence="2">Siblings of single egg batch collected in Ceske Budejovice</strain>
        <tissue evidence="2">Salivary glands</tissue>
    </source>
</reference>
<accession>A0A147BB62</accession>
<keyword evidence="1" id="KW-1133">Transmembrane helix</keyword>
<keyword evidence="1" id="KW-0472">Membrane</keyword>
<dbReference type="AlphaFoldDB" id="A0A147BB62"/>
<keyword evidence="1" id="KW-0812">Transmembrane</keyword>
<sequence>MCETLVVLIFFYTTPLGRANGKLGCLAFGASSPSSVLFRSVFRFLFIASGSFGFPSLPVWSSSPQYCVSHRCRRCFVRFECVAALCCLSAIFVFGCSDCLGAPYEQGLSVQFGHRL</sequence>
<feature type="transmembrane region" description="Helical" evidence="1">
    <location>
        <begin position="75"/>
        <end position="95"/>
    </location>
</feature>
<evidence type="ECO:0000256" key="1">
    <source>
        <dbReference type="SAM" id="Phobius"/>
    </source>
</evidence>
<feature type="transmembrane region" description="Helical" evidence="1">
    <location>
        <begin position="37"/>
        <end position="54"/>
    </location>
</feature>
<dbReference type="EMBL" id="GEGO01007388">
    <property type="protein sequence ID" value="JAR88016.1"/>
    <property type="molecule type" value="Transcribed_RNA"/>
</dbReference>
<evidence type="ECO:0000313" key="2">
    <source>
        <dbReference type="EMBL" id="JAR88016.1"/>
    </source>
</evidence>
<proteinExistence type="predicted"/>
<name>A0A147BB62_IXORI</name>
<organism evidence="2">
    <name type="scientific">Ixodes ricinus</name>
    <name type="common">Common tick</name>
    <name type="synonym">Acarus ricinus</name>
    <dbReference type="NCBI Taxonomy" id="34613"/>
    <lineage>
        <taxon>Eukaryota</taxon>
        <taxon>Metazoa</taxon>
        <taxon>Ecdysozoa</taxon>
        <taxon>Arthropoda</taxon>
        <taxon>Chelicerata</taxon>
        <taxon>Arachnida</taxon>
        <taxon>Acari</taxon>
        <taxon>Parasitiformes</taxon>
        <taxon>Ixodida</taxon>
        <taxon>Ixodoidea</taxon>
        <taxon>Ixodidae</taxon>
        <taxon>Ixodinae</taxon>
        <taxon>Ixodes</taxon>
    </lineage>
</organism>
<protein>
    <submittedName>
        <fullName evidence="2">Uncharacterized protein</fullName>
    </submittedName>
</protein>